<keyword evidence="5" id="KW-0963">Cytoplasm</keyword>
<keyword evidence="8" id="KW-0732">Signal</keyword>
<dbReference type="GO" id="GO:0005643">
    <property type="term" value="C:nuclear pore"/>
    <property type="evidence" value="ECO:0007669"/>
    <property type="project" value="TreeGrafter"/>
</dbReference>
<organism evidence="10 11">
    <name type="scientific">Magallana gigas</name>
    <name type="common">Pacific oyster</name>
    <name type="synonym">Crassostrea gigas</name>
    <dbReference type="NCBI Taxonomy" id="29159"/>
    <lineage>
        <taxon>Eukaryota</taxon>
        <taxon>Metazoa</taxon>
        <taxon>Spiralia</taxon>
        <taxon>Lophotrochozoa</taxon>
        <taxon>Mollusca</taxon>
        <taxon>Bivalvia</taxon>
        <taxon>Autobranchia</taxon>
        <taxon>Pteriomorphia</taxon>
        <taxon>Ostreida</taxon>
        <taxon>Ostreoidea</taxon>
        <taxon>Ostreidae</taxon>
        <taxon>Magallana</taxon>
    </lineage>
</organism>
<dbReference type="GO" id="GO:0005737">
    <property type="term" value="C:cytoplasm"/>
    <property type="evidence" value="ECO:0007669"/>
    <property type="project" value="UniProtKB-SubCell"/>
</dbReference>
<comment type="similarity">
    <text evidence="3">Belongs to the exportin family.</text>
</comment>
<evidence type="ECO:0000259" key="9">
    <source>
        <dbReference type="Pfam" id="PF25795"/>
    </source>
</evidence>
<evidence type="ECO:0000256" key="8">
    <source>
        <dbReference type="SAM" id="SignalP"/>
    </source>
</evidence>
<dbReference type="PANTHER" id="PTHR12596">
    <property type="entry name" value="EXPORTIN 4,7-RELATED"/>
    <property type="match status" value="1"/>
</dbReference>
<proteinExistence type="inferred from homology"/>
<dbReference type="EnsemblMetazoa" id="G14140.1">
    <property type="protein sequence ID" value="G14140.1:cds"/>
    <property type="gene ID" value="G14140"/>
</dbReference>
<evidence type="ECO:0000256" key="1">
    <source>
        <dbReference type="ARBA" id="ARBA00004123"/>
    </source>
</evidence>
<dbReference type="AlphaFoldDB" id="A0A8W8IHV7"/>
<dbReference type="InterPro" id="IPR057947">
    <property type="entry name" value="TPR_XPO7/RBP17"/>
</dbReference>
<evidence type="ECO:0000256" key="5">
    <source>
        <dbReference type="ARBA" id="ARBA00022490"/>
    </source>
</evidence>
<evidence type="ECO:0000256" key="7">
    <source>
        <dbReference type="ARBA" id="ARBA00023242"/>
    </source>
</evidence>
<dbReference type="InterPro" id="IPR011989">
    <property type="entry name" value="ARM-like"/>
</dbReference>
<keyword evidence="4" id="KW-0813">Transport</keyword>
<keyword evidence="11" id="KW-1185">Reference proteome</keyword>
<name>A0A8W8IHV7_MAGGI</name>
<dbReference type="Proteomes" id="UP000005408">
    <property type="component" value="Unassembled WGS sequence"/>
</dbReference>
<reference evidence="10" key="1">
    <citation type="submission" date="2022-08" db="UniProtKB">
        <authorList>
            <consortium name="EnsemblMetazoa"/>
        </authorList>
    </citation>
    <scope>IDENTIFICATION</scope>
    <source>
        <strain evidence="10">05x7-T-G4-1.051#20</strain>
    </source>
</reference>
<dbReference type="SUPFAM" id="SSF48371">
    <property type="entry name" value="ARM repeat"/>
    <property type="match status" value="1"/>
</dbReference>
<accession>A0A8W8IHV7</accession>
<dbReference type="PANTHER" id="PTHR12596:SF2">
    <property type="entry name" value="EXPORTIN-7 ISOFORM X1"/>
    <property type="match status" value="1"/>
</dbReference>
<dbReference type="GO" id="GO:0006611">
    <property type="term" value="P:protein export from nucleus"/>
    <property type="evidence" value="ECO:0007669"/>
    <property type="project" value="TreeGrafter"/>
</dbReference>
<keyword evidence="7" id="KW-0539">Nucleus</keyword>
<evidence type="ECO:0000313" key="11">
    <source>
        <dbReference type="Proteomes" id="UP000005408"/>
    </source>
</evidence>
<evidence type="ECO:0000256" key="6">
    <source>
        <dbReference type="ARBA" id="ARBA00022927"/>
    </source>
</evidence>
<evidence type="ECO:0000313" key="10">
    <source>
        <dbReference type="EnsemblMetazoa" id="G14140.1:cds"/>
    </source>
</evidence>
<evidence type="ECO:0000256" key="3">
    <source>
        <dbReference type="ARBA" id="ARBA00009466"/>
    </source>
</evidence>
<comment type="subcellular location">
    <subcellularLocation>
        <location evidence="2">Cytoplasm</location>
    </subcellularLocation>
    <subcellularLocation>
        <location evidence="1">Nucleus</location>
    </subcellularLocation>
</comment>
<protein>
    <recommendedName>
        <fullName evidence="9">Exportin-7/Ran-binding protein 17 TPR repeats domain-containing protein</fullName>
    </recommendedName>
</protein>
<evidence type="ECO:0000256" key="2">
    <source>
        <dbReference type="ARBA" id="ARBA00004496"/>
    </source>
</evidence>
<dbReference type="InterPro" id="IPR016024">
    <property type="entry name" value="ARM-type_fold"/>
</dbReference>
<dbReference type="GO" id="GO:0005049">
    <property type="term" value="F:nuclear export signal receptor activity"/>
    <property type="evidence" value="ECO:0007669"/>
    <property type="project" value="InterPro"/>
</dbReference>
<evidence type="ECO:0000256" key="4">
    <source>
        <dbReference type="ARBA" id="ARBA00022448"/>
    </source>
</evidence>
<dbReference type="FunFam" id="1.25.10.10:FF:000554">
    <property type="entry name" value="Exportin-7"/>
    <property type="match status" value="1"/>
</dbReference>
<sequence length="663" mass="75447">MELFFSLYASLPPLLSSIALSCLVQIASVRRSLFNNTERAKFLNEVVTGDHNILENPQALSDPSNYHEFCRLLARLKTNYQLGELVKVTNYPELIKRIAEFTVTSLRKMVASMPYVKANEPHLLETYTPEIFKAYTMSRLESVTVVIKDGLEDPLEDQGMINQQLDQLSTIWRCEYEKTCGLLVQLFDEAAQRYQEAINSGTQGVEITIQDGRLSWLVYIIGAVIDGRISFASTDDHDAMDGELACRVLLLMNLVDSRIAQYACEKLDLAILSFSEQFRKIYVGDQVPKMSKRAVVGLARDLRGVAFAFNTKTSYMMFFDWMYPLWVAYCRDVDSENLLRELSLTVDSTVLHTHSAPGDQDVVHRPSGHHPRTQAVGRARSEPLTELLFDVSSPNGYSLLGRSARISVCFSMLKAALWELCQLGVFRLYGDNALDKAFGMFVKLLLFVSQRDLMDYPKLSQNFYSLLECLANDHMAFISSLEPEVFLYILATISEGLTALDTMVCTGCCATLDTVITYLFKNLTIKKKKRNHMQQNEAFLRILELHPEILQQMLSTVLNIIMFEDCRNQWSMSRPLLGLILLNEEYFNKLRDSIIASQPPDKQQAMVQCFENLMSGIERSLHTKNRDKFTQNLSLFRRDVNDSLKAANGQSPTHCTQFLDMMS</sequence>
<feature type="chain" id="PRO_5036469419" description="Exportin-7/Ran-binding protein 17 TPR repeats domain-containing protein" evidence="8">
    <location>
        <begin position="18"/>
        <end position="663"/>
    </location>
</feature>
<keyword evidence="6" id="KW-0653">Protein transport</keyword>
<dbReference type="InterPro" id="IPR044189">
    <property type="entry name" value="XPO4/7-like"/>
</dbReference>
<dbReference type="Pfam" id="PF25795">
    <property type="entry name" value="TPR_XPO7"/>
    <property type="match status" value="1"/>
</dbReference>
<dbReference type="Gene3D" id="1.25.10.10">
    <property type="entry name" value="Leucine-rich Repeat Variant"/>
    <property type="match status" value="1"/>
</dbReference>
<feature type="signal peptide" evidence="8">
    <location>
        <begin position="1"/>
        <end position="17"/>
    </location>
</feature>
<feature type="domain" description="Exportin-7/Ran-binding protein 17 TPR repeats" evidence="9">
    <location>
        <begin position="143"/>
        <end position="292"/>
    </location>
</feature>